<protein>
    <submittedName>
        <fullName evidence="4">FHA domain-containing protein</fullName>
    </submittedName>
</protein>
<evidence type="ECO:0000256" key="2">
    <source>
        <dbReference type="SAM" id="MobiDB-lite"/>
    </source>
</evidence>
<evidence type="ECO:0000256" key="1">
    <source>
        <dbReference type="ARBA" id="ARBA00022553"/>
    </source>
</evidence>
<feature type="domain" description="FHA" evidence="3">
    <location>
        <begin position="138"/>
        <end position="193"/>
    </location>
</feature>
<keyword evidence="5" id="KW-1185">Reference proteome</keyword>
<dbReference type="AlphaFoldDB" id="A0A444PYY4"/>
<dbReference type="InterPro" id="IPR000253">
    <property type="entry name" value="FHA_dom"/>
</dbReference>
<feature type="compositionally biased region" description="Pro residues" evidence="2">
    <location>
        <begin position="80"/>
        <end position="119"/>
    </location>
</feature>
<feature type="compositionally biased region" description="Low complexity" evidence="2">
    <location>
        <begin position="37"/>
        <end position="52"/>
    </location>
</feature>
<name>A0A444PYY4_9MICO</name>
<accession>A0A444PYY4</accession>
<dbReference type="Pfam" id="PF00498">
    <property type="entry name" value="FHA"/>
    <property type="match status" value="1"/>
</dbReference>
<dbReference type="RefSeq" id="WP_128493952.1">
    <property type="nucleotide sequence ID" value="NZ_RZNB01000001.1"/>
</dbReference>
<dbReference type="InterPro" id="IPR008984">
    <property type="entry name" value="SMAD_FHA_dom_sf"/>
</dbReference>
<feature type="region of interest" description="Disordered" evidence="2">
    <location>
        <begin position="37"/>
        <end position="124"/>
    </location>
</feature>
<dbReference type="OrthoDB" id="4625746at2"/>
<evidence type="ECO:0000259" key="3">
    <source>
        <dbReference type="PROSITE" id="PS50006"/>
    </source>
</evidence>
<dbReference type="Gene3D" id="2.60.200.20">
    <property type="match status" value="1"/>
</dbReference>
<comment type="caution">
    <text evidence="4">The sequence shown here is derived from an EMBL/GenBank/DDBJ whole genome shotgun (WGS) entry which is preliminary data.</text>
</comment>
<reference evidence="4 5" key="1">
    <citation type="submission" date="2018-12" db="EMBL/GenBank/DDBJ databases">
        <authorList>
            <person name="Li F."/>
        </authorList>
    </citation>
    <scope>NUCLEOTIDE SEQUENCE [LARGE SCALE GENOMIC DNA]</scope>
    <source>
        <strain evidence="4 5">11W25H-1</strain>
    </source>
</reference>
<feature type="compositionally biased region" description="Low complexity" evidence="2">
    <location>
        <begin position="70"/>
        <end position="79"/>
    </location>
</feature>
<sequence>MSARCQFCDEELRPNSMFCANCGQLVASVPPPFGAHVAGAAPAPTTAAPAPASEKKKRRIGRVPLPGTFGAPAPDEAAPADPPAPPSRSTPTPAPAPAVPSPAPTPSPAPRPAPTPPGPSSVHVKLSTGSTIAIIAPAIVGRNPGVVATDARIAGVQIDDPSRSVSRAHIRIEPADGTLAVVDLGSANGTEVERGDSTTPLVTNRAFPLAVGDRVWMGADYYFDVIGL</sequence>
<keyword evidence="1" id="KW-0597">Phosphoprotein</keyword>
<dbReference type="EMBL" id="RZNB01000001">
    <property type="protein sequence ID" value="RWZ53109.1"/>
    <property type="molecule type" value="Genomic_DNA"/>
</dbReference>
<dbReference type="SUPFAM" id="SSF49879">
    <property type="entry name" value="SMAD/FHA domain"/>
    <property type="match status" value="1"/>
</dbReference>
<evidence type="ECO:0000313" key="4">
    <source>
        <dbReference type="EMBL" id="RWZ53109.1"/>
    </source>
</evidence>
<organism evidence="4 5">
    <name type="scientific">Labedella phragmitis</name>
    <dbReference type="NCBI Taxonomy" id="2498849"/>
    <lineage>
        <taxon>Bacteria</taxon>
        <taxon>Bacillati</taxon>
        <taxon>Actinomycetota</taxon>
        <taxon>Actinomycetes</taxon>
        <taxon>Micrococcales</taxon>
        <taxon>Microbacteriaceae</taxon>
        <taxon>Labedella</taxon>
    </lineage>
</organism>
<evidence type="ECO:0000313" key="5">
    <source>
        <dbReference type="Proteomes" id="UP000288547"/>
    </source>
</evidence>
<dbReference type="CDD" id="cd00060">
    <property type="entry name" value="FHA"/>
    <property type="match status" value="1"/>
</dbReference>
<gene>
    <name evidence="4" type="ORF">ELQ90_04075</name>
</gene>
<dbReference type="PROSITE" id="PS50006">
    <property type="entry name" value="FHA_DOMAIN"/>
    <property type="match status" value="1"/>
</dbReference>
<dbReference type="Proteomes" id="UP000288547">
    <property type="component" value="Unassembled WGS sequence"/>
</dbReference>
<proteinExistence type="predicted"/>